<dbReference type="RefSeq" id="WP_085198499.1">
    <property type="nucleotide sequence ID" value="NZ_JACKVI010000014.1"/>
</dbReference>
<evidence type="ECO:0000259" key="2">
    <source>
        <dbReference type="Pfam" id="PF05305"/>
    </source>
</evidence>
<dbReference type="InterPro" id="IPR007969">
    <property type="entry name" value="DUF732"/>
</dbReference>
<dbReference type="Proteomes" id="UP000194000">
    <property type="component" value="Unassembled WGS sequence"/>
</dbReference>
<organism evidence="3 4">
    <name type="scientific">Mycobacterium fragae</name>
    <dbReference type="NCBI Taxonomy" id="1260918"/>
    <lineage>
        <taxon>Bacteria</taxon>
        <taxon>Bacillati</taxon>
        <taxon>Actinomycetota</taxon>
        <taxon>Actinomycetes</taxon>
        <taxon>Mycobacteriales</taxon>
        <taxon>Mycobacteriaceae</taxon>
        <taxon>Mycobacterium</taxon>
    </lineage>
</organism>
<name>A0A1X1URE6_9MYCO</name>
<sequence length="126" mass="12365">MRRNPISLAAAAALATAVTALAAPAHADAIDDSFLSALSGAGVHYQDPAGTAALGQSVCPMLSKPGGSFASAASSVVGNTGMSPAMAQMFTSIAISMYCPSMMASIENGQMPNLPAVPGMPGVPGL</sequence>
<accession>A0A1X1URE6</accession>
<proteinExistence type="predicted"/>
<dbReference type="EMBL" id="LQOW01000025">
    <property type="protein sequence ID" value="ORV59281.1"/>
    <property type="molecule type" value="Genomic_DNA"/>
</dbReference>
<dbReference type="AlphaFoldDB" id="A0A1X1URE6"/>
<protein>
    <recommendedName>
        <fullName evidence="2">DUF732 domain-containing protein</fullName>
    </recommendedName>
</protein>
<feature type="chain" id="PRO_5012055317" description="DUF732 domain-containing protein" evidence="1">
    <location>
        <begin position="23"/>
        <end position="126"/>
    </location>
</feature>
<keyword evidence="4" id="KW-1185">Reference proteome</keyword>
<dbReference type="Pfam" id="PF05305">
    <property type="entry name" value="DUF732"/>
    <property type="match status" value="1"/>
</dbReference>
<reference evidence="3 4" key="1">
    <citation type="submission" date="2016-01" db="EMBL/GenBank/DDBJ databases">
        <title>The new phylogeny of the genus Mycobacterium.</title>
        <authorList>
            <person name="Tarcisio F."/>
            <person name="Conor M."/>
            <person name="Antonella G."/>
            <person name="Elisabetta G."/>
            <person name="Giulia F.S."/>
            <person name="Sara T."/>
            <person name="Anna F."/>
            <person name="Clotilde B."/>
            <person name="Roberto B."/>
            <person name="Veronica D.S."/>
            <person name="Fabio R."/>
            <person name="Monica P."/>
            <person name="Olivier J."/>
            <person name="Enrico T."/>
            <person name="Nicola S."/>
        </authorList>
    </citation>
    <scope>NUCLEOTIDE SEQUENCE [LARGE SCALE GENOMIC DNA]</scope>
    <source>
        <strain evidence="3 4">DSM 45731</strain>
    </source>
</reference>
<feature type="domain" description="DUF732" evidence="2">
    <location>
        <begin position="31"/>
        <end position="101"/>
    </location>
</feature>
<dbReference type="OrthoDB" id="4743565at2"/>
<keyword evidence="1" id="KW-0732">Signal</keyword>
<feature type="signal peptide" evidence="1">
    <location>
        <begin position="1"/>
        <end position="22"/>
    </location>
</feature>
<evidence type="ECO:0000256" key="1">
    <source>
        <dbReference type="SAM" id="SignalP"/>
    </source>
</evidence>
<dbReference type="STRING" id="1260918.AWC06_18140"/>
<evidence type="ECO:0000313" key="4">
    <source>
        <dbReference type="Proteomes" id="UP000194000"/>
    </source>
</evidence>
<gene>
    <name evidence="3" type="ORF">AWC06_18140</name>
</gene>
<comment type="caution">
    <text evidence="3">The sequence shown here is derived from an EMBL/GenBank/DDBJ whole genome shotgun (WGS) entry which is preliminary data.</text>
</comment>
<evidence type="ECO:0000313" key="3">
    <source>
        <dbReference type="EMBL" id="ORV59281.1"/>
    </source>
</evidence>